<dbReference type="EMBL" id="JAUIZM010000001">
    <property type="protein sequence ID" value="KAK1402812.1"/>
    <property type="molecule type" value="Genomic_DNA"/>
</dbReference>
<comment type="caution">
    <text evidence="2">The sequence shown here is derived from an EMBL/GenBank/DDBJ whole genome shotgun (WGS) entry which is preliminary data.</text>
</comment>
<feature type="domain" description="F-box" evidence="1">
    <location>
        <begin position="189"/>
        <end position="218"/>
    </location>
</feature>
<protein>
    <recommendedName>
        <fullName evidence="1">F-box domain-containing protein</fullName>
    </recommendedName>
</protein>
<evidence type="ECO:0000313" key="3">
    <source>
        <dbReference type="Proteomes" id="UP001237642"/>
    </source>
</evidence>
<accession>A0AAD8NBA5</accession>
<gene>
    <name evidence="2" type="ORF">POM88_002417</name>
</gene>
<organism evidence="2 3">
    <name type="scientific">Heracleum sosnowskyi</name>
    <dbReference type="NCBI Taxonomy" id="360622"/>
    <lineage>
        <taxon>Eukaryota</taxon>
        <taxon>Viridiplantae</taxon>
        <taxon>Streptophyta</taxon>
        <taxon>Embryophyta</taxon>
        <taxon>Tracheophyta</taxon>
        <taxon>Spermatophyta</taxon>
        <taxon>Magnoliopsida</taxon>
        <taxon>eudicotyledons</taxon>
        <taxon>Gunneridae</taxon>
        <taxon>Pentapetalae</taxon>
        <taxon>asterids</taxon>
        <taxon>campanulids</taxon>
        <taxon>Apiales</taxon>
        <taxon>Apiaceae</taxon>
        <taxon>Apioideae</taxon>
        <taxon>apioid superclade</taxon>
        <taxon>Tordylieae</taxon>
        <taxon>Tordyliinae</taxon>
        <taxon>Heracleum</taxon>
    </lineage>
</organism>
<keyword evidence="3" id="KW-1185">Reference proteome</keyword>
<reference evidence="2" key="1">
    <citation type="submission" date="2023-02" db="EMBL/GenBank/DDBJ databases">
        <title>Genome of toxic invasive species Heracleum sosnowskyi carries increased number of genes despite the absence of recent whole-genome duplications.</title>
        <authorList>
            <person name="Schelkunov M."/>
            <person name="Shtratnikova V."/>
            <person name="Makarenko M."/>
            <person name="Klepikova A."/>
            <person name="Omelchenko D."/>
            <person name="Novikova G."/>
            <person name="Obukhova E."/>
            <person name="Bogdanov V."/>
            <person name="Penin A."/>
            <person name="Logacheva M."/>
        </authorList>
    </citation>
    <scope>NUCLEOTIDE SEQUENCE</scope>
    <source>
        <strain evidence="2">Hsosn_3</strain>
        <tissue evidence="2">Leaf</tissue>
    </source>
</reference>
<evidence type="ECO:0000259" key="1">
    <source>
        <dbReference type="Pfam" id="PF00646"/>
    </source>
</evidence>
<dbReference type="Proteomes" id="UP001237642">
    <property type="component" value="Unassembled WGS sequence"/>
</dbReference>
<sequence length="321" mass="37242">MYHKSLWTRIFNLKGRAQYKLMLPNLIAPRPKFLDSELSWIRQKGGIAKHETSMVFSNHKYENRKVNSDMNLLTSFYGRKGIDSKGSTTVVTLLDFLVKLLEKKSKQLLWRLMIPSLSLRVVSIDVEVYQWSSWFLSRGMTFRKWKSLWDGSPLVVLVTRRYYSWSRQQKQHKQQRYEQQEVNVSSPWAELDWNVLGEIVSKLCVTDQARFCVVCKNWLAAPHPFINSNAAIKSSLPWHGCEYPGSCSEFQLYDPLSSSPNHLASRHIIDWSQLDNPISKISTVPLFEENWFTSDLHLHFLCGNISVYVYASGGRIVLDSS</sequence>
<dbReference type="InterPro" id="IPR001810">
    <property type="entry name" value="F-box_dom"/>
</dbReference>
<evidence type="ECO:0000313" key="2">
    <source>
        <dbReference type="EMBL" id="KAK1402812.1"/>
    </source>
</evidence>
<dbReference type="Pfam" id="PF00646">
    <property type="entry name" value="F-box"/>
    <property type="match status" value="1"/>
</dbReference>
<name>A0AAD8NBA5_9APIA</name>
<proteinExistence type="predicted"/>
<dbReference type="AlphaFoldDB" id="A0AAD8NBA5"/>
<reference evidence="2" key="2">
    <citation type="submission" date="2023-05" db="EMBL/GenBank/DDBJ databases">
        <authorList>
            <person name="Schelkunov M.I."/>
        </authorList>
    </citation>
    <scope>NUCLEOTIDE SEQUENCE</scope>
    <source>
        <strain evidence="2">Hsosn_3</strain>
        <tissue evidence="2">Leaf</tissue>
    </source>
</reference>